<evidence type="ECO:0000256" key="5">
    <source>
        <dbReference type="ARBA" id="ARBA00022763"/>
    </source>
</evidence>
<dbReference type="GO" id="GO:0032259">
    <property type="term" value="P:methylation"/>
    <property type="evidence" value="ECO:0007669"/>
    <property type="project" value="UniProtKB-KW"/>
</dbReference>
<dbReference type="RefSeq" id="WP_191697176.1">
    <property type="nucleotide sequence ID" value="NZ_JACSQO010000004.1"/>
</dbReference>
<dbReference type="EC" id="2.1.1.63" evidence="8"/>
<feature type="domain" description="Methylated-DNA-[protein]-cysteine S-methyltransferase DNA binding" evidence="9">
    <location>
        <begin position="73"/>
        <end position="152"/>
    </location>
</feature>
<comment type="miscellaneous">
    <text evidence="8">This enzyme catalyzes only one turnover and therefore is not strictly catalytic. According to one definition, an enzyme is a biocatalyst that acts repeatedly and over many reaction cycles.</text>
</comment>
<dbReference type="InterPro" id="IPR008332">
    <property type="entry name" value="MethylG_MeTrfase_N"/>
</dbReference>
<evidence type="ECO:0000256" key="2">
    <source>
        <dbReference type="ARBA" id="ARBA00022490"/>
    </source>
</evidence>
<dbReference type="CDD" id="cd06445">
    <property type="entry name" value="ATase"/>
    <property type="match status" value="1"/>
</dbReference>
<dbReference type="PROSITE" id="PS00374">
    <property type="entry name" value="MGMT"/>
    <property type="match status" value="1"/>
</dbReference>
<evidence type="ECO:0000256" key="1">
    <source>
        <dbReference type="ARBA" id="ARBA00001286"/>
    </source>
</evidence>
<evidence type="ECO:0000256" key="6">
    <source>
        <dbReference type="ARBA" id="ARBA00023204"/>
    </source>
</evidence>
<dbReference type="InterPro" id="IPR023546">
    <property type="entry name" value="MGMT"/>
</dbReference>
<dbReference type="PANTHER" id="PTHR10815:SF13">
    <property type="entry name" value="METHYLATED-DNA--PROTEIN-CYSTEINE METHYLTRANSFERASE"/>
    <property type="match status" value="1"/>
</dbReference>
<dbReference type="Pfam" id="PF01035">
    <property type="entry name" value="DNA_binding_1"/>
    <property type="match status" value="1"/>
</dbReference>
<proteinExistence type="inferred from homology"/>
<comment type="catalytic activity">
    <reaction evidence="1 8">
        <text>a 4-O-methyl-thymidine in DNA + L-cysteinyl-[protein] = a thymidine in DNA + S-methyl-L-cysteinyl-[protein]</text>
        <dbReference type="Rhea" id="RHEA:53428"/>
        <dbReference type="Rhea" id="RHEA-COMP:10131"/>
        <dbReference type="Rhea" id="RHEA-COMP:10132"/>
        <dbReference type="Rhea" id="RHEA-COMP:13555"/>
        <dbReference type="Rhea" id="RHEA-COMP:13556"/>
        <dbReference type="ChEBI" id="CHEBI:29950"/>
        <dbReference type="ChEBI" id="CHEBI:82612"/>
        <dbReference type="ChEBI" id="CHEBI:137386"/>
        <dbReference type="ChEBI" id="CHEBI:137387"/>
        <dbReference type="EC" id="2.1.1.63"/>
    </reaction>
</comment>
<dbReference type="Pfam" id="PF02870">
    <property type="entry name" value="Methyltransf_1N"/>
    <property type="match status" value="1"/>
</dbReference>
<evidence type="ECO:0000259" key="9">
    <source>
        <dbReference type="Pfam" id="PF01035"/>
    </source>
</evidence>
<sequence length="168" mass="19251">MHRVDFQSPIGVLEILSTMEAIYAIHFTERTETDFQLNDHHPAVVHICVKQLHEYFYGDRMDFTFPYIYEGTDFQQSVWRALTKVPYATTASYKHIAQSIGNDRAVRAVGSANNKNRLPIVIPCHRIISVGGKLTGYAGGLWRKEWLLNHEQAKLKNNPLKSINVKKP</sequence>
<keyword evidence="12" id="KW-1185">Reference proteome</keyword>
<dbReference type="InterPro" id="IPR036217">
    <property type="entry name" value="MethylDNA_cys_MeTrfase_DNAb"/>
</dbReference>
<dbReference type="InterPro" id="IPR001497">
    <property type="entry name" value="MethylDNA_cys_MeTrfase_AS"/>
</dbReference>
<organism evidence="11 12">
    <name type="scientific">Psychrobacillus faecigallinarum</name>
    <dbReference type="NCBI Taxonomy" id="2762235"/>
    <lineage>
        <taxon>Bacteria</taxon>
        <taxon>Bacillati</taxon>
        <taxon>Bacillota</taxon>
        <taxon>Bacilli</taxon>
        <taxon>Bacillales</taxon>
        <taxon>Bacillaceae</taxon>
        <taxon>Psychrobacillus</taxon>
    </lineage>
</organism>
<keyword evidence="3 8" id="KW-0489">Methyltransferase</keyword>
<dbReference type="PANTHER" id="PTHR10815">
    <property type="entry name" value="METHYLATED-DNA--PROTEIN-CYSTEINE METHYLTRANSFERASE"/>
    <property type="match status" value="1"/>
</dbReference>
<comment type="similarity">
    <text evidence="8">Belongs to the MGMT family.</text>
</comment>
<dbReference type="InterPro" id="IPR036388">
    <property type="entry name" value="WH-like_DNA-bd_sf"/>
</dbReference>
<feature type="domain" description="Methylguanine DNA methyltransferase ribonuclease-like" evidence="10">
    <location>
        <begin position="7"/>
        <end position="66"/>
    </location>
</feature>
<dbReference type="Gene3D" id="3.30.160.70">
    <property type="entry name" value="Methylated DNA-protein cysteine methyltransferase domain"/>
    <property type="match status" value="1"/>
</dbReference>
<protein>
    <recommendedName>
        <fullName evidence="8">Methylated-DNA--protein-cysteine methyltransferase</fullName>
        <ecNumber evidence="8">2.1.1.63</ecNumber>
    </recommendedName>
    <alternativeName>
        <fullName evidence="8">6-O-methylguanine-DNA methyltransferase</fullName>
        <shortName evidence="8">MGMT</shortName>
    </alternativeName>
    <alternativeName>
        <fullName evidence="8">O-6-methylguanine-DNA-alkyltransferase</fullName>
    </alternativeName>
</protein>
<evidence type="ECO:0000256" key="7">
    <source>
        <dbReference type="ARBA" id="ARBA00049348"/>
    </source>
</evidence>
<comment type="caution">
    <text evidence="11">The sequence shown here is derived from an EMBL/GenBank/DDBJ whole genome shotgun (WGS) entry which is preliminary data.</text>
</comment>
<evidence type="ECO:0000259" key="10">
    <source>
        <dbReference type="Pfam" id="PF02870"/>
    </source>
</evidence>
<dbReference type="Gene3D" id="1.10.10.10">
    <property type="entry name" value="Winged helix-like DNA-binding domain superfamily/Winged helix DNA-binding domain"/>
    <property type="match status" value="1"/>
</dbReference>
<evidence type="ECO:0000313" key="11">
    <source>
        <dbReference type="EMBL" id="MBD7944588.1"/>
    </source>
</evidence>
<comment type="catalytic activity">
    <reaction evidence="7 8">
        <text>a 6-O-methyl-2'-deoxyguanosine in DNA + L-cysteinyl-[protein] = S-methyl-L-cysteinyl-[protein] + a 2'-deoxyguanosine in DNA</text>
        <dbReference type="Rhea" id="RHEA:24000"/>
        <dbReference type="Rhea" id="RHEA-COMP:10131"/>
        <dbReference type="Rhea" id="RHEA-COMP:10132"/>
        <dbReference type="Rhea" id="RHEA-COMP:11367"/>
        <dbReference type="Rhea" id="RHEA-COMP:11368"/>
        <dbReference type="ChEBI" id="CHEBI:29950"/>
        <dbReference type="ChEBI" id="CHEBI:82612"/>
        <dbReference type="ChEBI" id="CHEBI:85445"/>
        <dbReference type="ChEBI" id="CHEBI:85448"/>
        <dbReference type="EC" id="2.1.1.63"/>
    </reaction>
</comment>
<keyword evidence="4 8" id="KW-0808">Transferase</keyword>
<comment type="subcellular location">
    <subcellularLocation>
        <location evidence="8">Cytoplasm</location>
    </subcellularLocation>
</comment>
<keyword evidence="2 8" id="KW-0963">Cytoplasm</keyword>
<keyword evidence="5 8" id="KW-0227">DNA damage</keyword>
<dbReference type="InterPro" id="IPR014048">
    <property type="entry name" value="MethylDNA_cys_MeTrfase_DNA-bd"/>
</dbReference>
<dbReference type="SUPFAM" id="SSF46767">
    <property type="entry name" value="Methylated DNA-protein cysteine methyltransferase, C-terminal domain"/>
    <property type="match status" value="1"/>
</dbReference>
<dbReference type="EMBL" id="JACSQO010000004">
    <property type="protein sequence ID" value="MBD7944588.1"/>
    <property type="molecule type" value="Genomic_DNA"/>
</dbReference>
<dbReference type="NCBIfam" id="TIGR00589">
    <property type="entry name" value="ogt"/>
    <property type="match status" value="1"/>
</dbReference>
<dbReference type="Proteomes" id="UP000640786">
    <property type="component" value="Unassembled WGS sequence"/>
</dbReference>
<dbReference type="SUPFAM" id="SSF53155">
    <property type="entry name" value="Methylated DNA-protein cysteine methyltransferase domain"/>
    <property type="match status" value="1"/>
</dbReference>
<evidence type="ECO:0000256" key="4">
    <source>
        <dbReference type="ARBA" id="ARBA00022679"/>
    </source>
</evidence>
<keyword evidence="6 8" id="KW-0234">DNA repair</keyword>
<name>A0ABR8R9X0_9BACI</name>
<dbReference type="InterPro" id="IPR036631">
    <property type="entry name" value="MGMT_N_sf"/>
</dbReference>
<dbReference type="GO" id="GO:0003908">
    <property type="term" value="F:methylated-DNA-[protein]-cysteine S-methyltransferase activity"/>
    <property type="evidence" value="ECO:0007669"/>
    <property type="project" value="UniProtKB-EC"/>
</dbReference>
<evidence type="ECO:0000313" key="12">
    <source>
        <dbReference type="Proteomes" id="UP000640786"/>
    </source>
</evidence>
<feature type="active site" description="Nucleophile; methyl group acceptor" evidence="8">
    <location>
        <position position="124"/>
    </location>
</feature>
<dbReference type="HAMAP" id="MF_00772">
    <property type="entry name" value="OGT"/>
    <property type="match status" value="1"/>
</dbReference>
<gene>
    <name evidence="11" type="ORF">H9650_10715</name>
</gene>
<evidence type="ECO:0000256" key="8">
    <source>
        <dbReference type="HAMAP-Rule" id="MF_00772"/>
    </source>
</evidence>
<reference evidence="11 12" key="1">
    <citation type="submission" date="2020-08" db="EMBL/GenBank/DDBJ databases">
        <title>A Genomic Blueprint of the Chicken Gut Microbiome.</title>
        <authorList>
            <person name="Gilroy R."/>
            <person name="Ravi A."/>
            <person name="Getino M."/>
            <person name="Pursley I."/>
            <person name="Horton D.L."/>
            <person name="Alikhan N.-F."/>
            <person name="Baker D."/>
            <person name="Gharbi K."/>
            <person name="Hall N."/>
            <person name="Watson M."/>
            <person name="Adriaenssens E.M."/>
            <person name="Foster-Nyarko E."/>
            <person name="Jarju S."/>
            <person name="Secka A."/>
            <person name="Antonio M."/>
            <person name="Oren A."/>
            <person name="Chaudhuri R."/>
            <person name="La Ragione R.M."/>
            <person name="Hildebrand F."/>
            <person name="Pallen M.J."/>
        </authorList>
    </citation>
    <scope>NUCLEOTIDE SEQUENCE [LARGE SCALE GENOMIC DNA]</scope>
    <source>
        <strain evidence="11 12">Sa2BUA9</strain>
    </source>
</reference>
<evidence type="ECO:0000256" key="3">
    <source>
        <dbReference type="ARBA" id="ARBA00022603"/>
    </source>
</evidence>
<comment type="function">
    <text evidence="8">Involved in the cellular defense against the biological effects of O6-methylguanine (O6-MeG) and O4-methylthymine (O4-MeT) in DNA. Repairs the methylated nucleobase in DNA by stoichiometrically transferring the methyl group to a cysteine residue in the enzyme. This is a suicide reaction: the enzyme is irreversibly inactivated.</text>
</comment>
<accession>A0ABR8R9X0</accession>